<evidence type="ECO:0000256" key="1">
    <source>
        <dbReference type="PROSITE-ProRule" id="PRU00176"/>
    </source>
</evidence>
<name>U6LT42_9EIME</name>
<feature type="domain" description="RRM" evidence="3">
    <location>
        <begin position="6"/>
        <end position="84"/>
    </location>
</feature>
<dbReference type="InterPro" id="IPR012677">
    <property type="entry name" value="Nucleotide-bd_a/b_plait_sf"/>
</dbReference>
<gene>
    <name evidence="4" type="ORF">EBH_0007080</name>
</gene>
<evidence type="ECO:0000259" key="3">
    <source>
        <dbReference type="PROSITE" id="PS50102"/>
    </source>
</evidence>
<keyword evidence="1" id="KW-0694">RNA-binding</keyword>
<evidence type="ECO:0000256" key="2">
    <source>
        <dbReference type="SAM" id="MobiDB-lite"/>
    </source>
</evidence>
<feature type="region of interest" description="Disordered" evidence="2">
    <location>
        <begin position="181"/>
        <end position="239"/>
    </location>
</feature>
<dbReference type="EMBL" id="HG713304">
    <property type="protein sequence ID" value="CDJ53331.1"/>
    <property type="molecule type" value="Genomic_DNA"/>
</dbReference>
<dbReference type="OrthoDB" id="439808at2759"/>
<feature type="compositionally biased region" description="Basic and acidic residues" evidence="2">
    <location>
        <begin position="198"/>
        <end position="239"/>
    </location>
</feature>
<proteinExistence type="predicted"/>
<dbReference type="SUPFAM" id="SSF54928">
    <property type="entry name" value="RNA-binding domain, RBD"/>
    <property type="match status" value="1"/>
</dbReference>
<dbReference type="InterPro" id="IPR050907">
    <property type="entry name" value="SRSF"/>
</dbReference>
<dbReference type="SMART" id="SM00360">
    <property type="entry name" value="RRM"/>
    <property type="match status" value="1"/>
</dbReference>
<protein>
    <submittedName>
        <fullName evidence="4">RNA binding motif-containing protein, putative</fullName>
    </submittedName>
</protein>
<feature type="compositionally biased region" description="Basic and acidic residues" evidence="2">
    <location>
        <begin position="125"/>
        <end position="136"/>
    </location>
</feature>
<dbReference type="GO" id="GO:0003723">
    <property type="term" value="F:RNA binding"/>
    <property type="evidence" value="ECO:0007669"/>
    <property type="project" value="UniProtKB-UniRule"/>
</dbReference>
<dbReference type="VEuPathDB" id="ToxoDB:EBH_0007080"/>
<dbReference type="InterPro" id="IPR035979">
    <property type="entry name" value="RBD_domain_sf"/>
</dbReference>
<feature type="compositionally biased region" description="Basic residues" evidence="2">
    <location>
        <begin position="187"/>
        <end position="197"/>
    </location>
</feature>
<reference evidence="4" key="2">
    <citation type="submission" date="2013-10" db="EMBL/GenBank/DDBJ databases">
        <authorList>
            <person name="Aslett M."/>
        </authorList>
    </citation>
    <scope>NUCLEOTIDE SEQUENCE [LARGE SCALE GENOMIC DNA]</scope>
    <source>
        <strain evidence="4">Houghton</strain>
    </source>
</reference>
<sequence length="239" mass="27829">MANRGCSLLVRNLRYETTPEKVREVFERVGRVKDVYLPIDHTTREPRGFGFVEYFEEKDAQDAVRQFDRFVLDGNELSVIIAQDRRKSPHTMRRILAERQNGRYQRGSPLAGRGPPGRDYGGGRYDGRGGRYERGYDGGYDGGYNYKGNGEMYGRRGREGYEEGYGAHDDYRREGYRGGVMMDERRHHGGGRSRSRSRPHDGYRGDRHRYPPGDGGRRGRYHERDREEDYDTRPRSSSR</sequence>
<dbReference type="PROSITE" id="PS50102">
    <property type="entry name" value="RRM"/>
    <property type="match status" value="1"/>
</dbReference>
<feature type="region of interest" description="Disordered" evidence="2">
    <location>
        <begin position="98"/>
        <end position="142"/>
    </location>
</feature>
<dbReference type="Proteomes" id="UP000030750">
    <property type="component" value="Unassembled WGS sequence"/>
</dbReference>
<keyword evidence="5" id="KW-1185">Reference proteome</keyword>
<dbReference type="AlphaFoldDB" id="U6LT42"/>
<dbReference type="PANTHER" id="PTHR23147">
    <property type="entry name" value="SERINE/ARGININE RICH SPLICING FACTOR"/>
    <property type="match status" value="1"/>
</dbReference>
<dbReference type="Gene3D" id="3.30.70.330">
    <property type="match status" value="1"/>
</dbReference>
<dbReference type="Pfam" id="PF00076">
    <property type="entry name" value="RRM_1"/>
    <property type="match status" value="1"/>
</dbReference>
<dbReference type="InterPro" id="IPR000504">
    <property type="entry name" value="RRM_dom"/>
</dbReference>
<accession>U6LT42</accession>
<evidence type="ECO:0000313" key="4">
    <source>
        <dbReference type="EMBL" id="CDJ53331.1"/>
    </source>
</evidence>
<reference evidence="4" key="1">
    <citation type="submission" date="2013-10" db="EMBL/GenBank/DDBJ databases">
        <title>Genomic analysis of the causative agents of coccidiosis in chickens.</title>
        <authorList>
            <person name="Reid A.J."/>
            <person name="Blake D."/>
            <person name="Billington K."/>
            <person name="Browne H."/>
            <person name="Dunn M."/>
            <person name="Hung S."/>
            <person name="Kawahara F."/>
            <person name="Miranda-Saavedra D."/>
            <person name="Mourier T."/>
            <person name="Nagra H."/>
            <person name="Otto T.D."/>
            <person name="Rawlings N."/>
            <person name="Sanchez A."/>
            <person name="Sanders M."/>
            <person name="Subramaniam C."/>
            <person name="Tay Y."/>
            <person name="Dear P."/>
            <person name="Doerig C."/>
            <person name="Gruber A."/>
            <person name="Parkinson J."/>
            <person name="Shirley M."/>
            <person name="Wan K.L."/>
            <person name="Berriman M."/>
            <person name="Tomley F."/>
            <person name="Pain A."/>
        </authorList>
    </citation>
    <scope>NUCLEOTIDE SEQUENCE [LARGE SCALE GENOMIC DNA]</scope>
    <source>
        <strain evidence="4">Houghton</strain>
    </source>
</reference>
<organism evidence="4 5">
    <name type="scientific">Eimeria brunetti</name>
    <dbReference type="NCBI Taxonomy" id="51314"/>
    <lineage>
        <taxon>Eukaryota</taxon>
        <taxon>Sar</taxon>
        <taxon>Alveolata</taxon>
        <taxon>Apicomplexa</taxon>
        <taxon>Conoidasida</taxon>
        <taxon>Coccidia</taxon>
        <taxon>Eucoccidiorida</taxon>
        <taxon>Eimeriorina</taxon>
        <taxon>Eimeriidae</taxon>
        <taxon>Eimeria</taxon>
    </lineage>
</organism>
<evidence type="ECO:0000313" key="5">
    <source>
        <dbReference type="Proteomes" id="UP000030750"/>
    </source>
</evidence>